<proteinExistence type="predicted"/>
<name>A0ABY6TZT2_BIOOC</name>
<feature type="compositionally biased region" description="Low complexity" evidence="1">
    <location>
        <begin position="56"/>
        <end position="73"/>
    </location>
</feature>
<reference evidence="3 4" key="1">
    <citation type="submission" date="2019-06" db="EMBL/GenBank/DDBJ databases">
        <authorList>
            <person name="Broberg M."/>
        </authorList>
    </citation>
    <scope>NUCLEOTIDE SEQUENCE [LARGE SCALE GENOMIC DNA]</scope>
</reference>
<feature type="chain" id="PRO_5046487014" description="Extracellular membrane protein CFEM domain-containing protein" evidence="2">
    <location>
        <begin position="21"/>
        <end position="200"/>
    </location>
</feature>
<evidence type="ECO:0000313" key="3">
    <source>
        <dbReference type="EMBL" id="VUC24208.1"/>
    </source>
</evidence>
<dbReference type="Proteomes" id="UP000766486">
    <property type="component" value="Unassembled WGS sequence"/>
</dbReference>
<evidence type="ECO:0000256" key="1">
    <source>
        <dbReference type="SAM" id="MobiDB-lite"/>
    </source>
</evidence>
<gene>
    <name evidence="3" type="ORF">CLO192961_LOCUS132763</name>
</gene>
<keyword evidence="2" id="KW-0732">Signal</keyword>
<keyword evidence="4" id="KW-1185">Reference proteome</keyword>
<evidence type="ECO:0008006" key="5">
    <source>
        <dbReference type="Google" id="ProtNLM"/>
    </source>
</evidence>
<accession>A0ABY6TZT2</accession>
<dbReference type="EMBL" id="CABFNS010000715">
    <property type="protein sequence ID" value="VUC24208.1"/>
    <property type="molecule type" value="Genomic_DNA"/>
</dbReference>
<feature type="signal peptide" evidence="2">
    <location>
        <begin position="1"/>
        <end position="20"/>
    </location>
</feature>
<protein>
    <recommendedName>
        <fullName evidence="5">Extracellular membrane protein CFEM domain-containing protein</fullName>
    </recommendedName>
</protein>
<evidence type="ECO:0000313" key="4">
    <source>
        <dbReference type="Proteomes" id="UP000766486"/>
    </source>
</evidence>
<sequence length="200" mass="20593">MQFSTLLIASLSLLSSSATAAQNRGYNNGRSVQRANTVVPGQSHRAFLARQRKRAIASAKKGIKAAPPKGVTKPPAPKSGPKAAPPKKGAKPPPPKSGPKAAPPKQGAKPPPPKSGPKGAPPKKGTKPQKPKGSSPIKTLQKGSRKTGKSGDNTCFTLDGSSGVCDSKYGVWVDCMTDFPCRADGNRCTPMLAANAAMCS</sequence>
<feature type="region of interest" description="Disordered" evidence="1">
    <location>
        <begin position="51"/>
        <end position="156"/>
    </location>
</feature>
<evidence type="ECO:0000256" key="2">
    <source>
        <dbReference type="SAM" id="SignalP"/>
    </source>
</evidence>
<comment type="caution">
    <text evidence="3">The sequence shown here is derived from an EMBL/GenBank/DDBJ whole genome shotgun (WGS) entry which is preliminary data.</text>
</comment>
<organism evidence="3 4">
    <name type="scientific">Bionectria ochroleuca</name>
    <name type="common">Gliocladium roseum</name>
    <dbReference type="NCBI Taxonomy" id="29856"/>
    <lineage>
        <taxon>Eukaryota</taxon>
        <taxon>Fungi</taxon>
        <taxon>Dikarya</taxon>
        <taxon>Ascomycota</taxon>
        <taxon>Pezizomycotina</taxon>
        <taxon>Sordariomycetes</taxon>
        <taxon>Hypocreomycetidae</taxon>
        <taxon>Hypocreales</taxon>
        <taxon>Bionectriaceae</taxon>
        <taxon>Clonostachys</taxon>
    </lineage>
</organism>
<feature type="compositionally biased region" description="Low complexity" evidence="1">
    <location>
        <begin position="98"/>
        <end position="108"/>
    </location>
</feature>